<name>A0A836BY62_9CHLO</name>
<feature type="compositionally biased region" description="Basic and acidic residues" evidence="1">
    <location>
        <begin position="265"/>
        <end position="279"/>
    </location>
</feature>
<feature type="region of interest" description="Disordered" evidence="1">
    <location>
        <begin position="582"/>
        <end position="712"/>
    </location>
</feature>
<feature type="compositionally biased region" description="Gly residues" evidence="1">
    <location>
        <begin position="217"/>
        <end position="241"/>
    </location>
</feature>
<feature type="compositionally biased region" description="Low complexity" evidence="1">
    <location>
        <begin position="282"/>
        <end position="301"/>
    </location>
</feature>
<dbReference type="AlphaFoldDB" id="A0A836BY62"/>
<dbReference type="EMBL" id="JAEHOE010000049">
    <property type="protein sequence ID" value="KAG2491919.1"/>
    <property type="molecule type" value="Genomic_DNA"/>
</dbReference>
<comment type="caution">
    <text evidence="2">The sequence shown here is derived from an EMBL/GenBank/DDBJ whole genome shotgun (WGS) entry which is preliminary data.</text>
</comment>
<feature type="compositionally biased region" description="Low complexity" evidence="1">
    <location>
        <begin position="592"/>
        <end position="604"/>
    </location>
</feature>
<dbReference type="Proteomes" id="UP000612055">
    <property type="component" value="Unassembled WGS sequence"/>
</dbReference>
<feature type="compositionally biased region" description="Gly residues" evidence="1">
    <location>
        <begin position="159"/>
        <end position="171"/>
    </location>
</feature>
<gene>
    <name evidence="2" type="ORF">HYH03_009866</name>
</gene>
<evidence type="ECO:0000256" key="1">
    <source>
        <dbReference type="SAM" id="MobiDB-lite"/>
    </source>
</evidence>
<feature type="region of interest" description="Disordered" evidence="1">
    <location>
        <begin position="1"/>
        <end position="54"/>
    </location>
</feature>
<feature type="region of interest" description="Disordered" evidence="1">
    <location>
        <begin position="379"/>
        <end position="432"/>
    </location>
</feature>
<evidence type="ECO:0000313" key="3">
    <source>
        <dbReference type="Proteomes" id="UP000612055"/>
    </source>
</evidence>
<feature type="region of interest" description="Disordered" evidence="1">
    <location>
        <begin position="450"/>
        <end position="529"/>
    </location>
</feature>
<feature type="region of interest" description="Disordered" evidence="1">
    <location>
        <begin position="82"/>
        <end position="333"/>
    </location>
</feature>
<dbReference type="OrthoDB" id="543530at2759"/>
<evidence type="ECO:0000313" key="2">
    <source>
        <dbReference type="EMBL" id="KAG2491919.1"/>
    </source>
</evidence>
<organism evidence="2 3">
    <name type="scientific">Edaphochlamys debaryana</name>
    <dbReference type="NCBI Taxonomy" id="47281"/>
    <lineage>
        <taxon>Eukaryota</taxon>
        <taxon>Viridiplantae</taxon>
        <taxon>Chlorophyta</taxon>
        <taxon>core chlorophytes</taxon>
        <taxon>Chlorophyceae</taxon>
        <taxon>CS clade</taxon>
        <taxon>Chlamydomonadales</taxon>
        <taxon>Chlamydomonadales incertae sedis</taxon>
        <taxon>Edaphochlamys</taxon>
    </lineage>
</organism>
<feature type="compositionally biased region" description="Low complexity" evidence="1">
    <location>
        <begin position="485"/>
        <end position="496"/>
    </location>
</feature>
<reference evidence="2" key="1">
    <citation type="journal article" date="2020" name="bioRxiv">
        <title>Comparative genomics of Chlamydomonas.</title>
        <authorList>
            <person name="Craig R.J."/>
            <person name="Hasan A.R."/>
            <person name="Ness R.W."/>
            <person name="Keightley P.D."/>
        </authorList>
    </citation>
    <scope>NUCLEOTIDE SEQUENCE</scope>
    <source>
        <strain evidence="2">CCAP 11/70</strain>
    </source>
</reference>
<keyword evidence="3" id="KW-1185">Reference proteome</keyword>
<feature type="compositionally biased region" description="Polar residues" evidence="1">
    <location>
        <begin position="679"/>
        <end position="690"/>
    </location>
</feature>
<feature type="compositionally biased region" description="Low complexity" evidence="1">
    <location>
        <begin position="691"/>
        <end position="712"/>
    </location>
</feature>
<feature type="region of interest" description="Disordered" evidence="1">
    <location>
        <begin position="739"/>
        <end position="766"/>
    </location>
</feature>
<proteinExistence type="predicted"/>
<sequence length="766" mass="76548">MATVLGKLFRRKSHADRAPEAAPRPPPPAASPSQASNDDSPGDASVDLLPTRRQSSQANLNKYFANAPLGLQAVLKKPSWQTFEGEGLAGGATPAPPPGDGPPSASRAMRERRRSQTLGDIPVTNGLDPAQAAAIMMPQRLRQELGGGGSGVPYRASGDGTGGGGGGGGGAHLPALGGRPTPYASHSTNTLLGSHPSHSHSHPHLASVTASGAASHGNGGAYGGGGGSSGGGGGSSGGGAPPAGRSADGGMTSGLGSGAAILSSRHVDRKPSIIREAVRHTSQAQAQAQAGGGSNSASGAATERSVSGGIERGGQLQPRPPAELRQHAAQFGGQLEQASLTALASALAGQGPTRASGPRVGQSERRASMLMAQQQALAMGGTGGNNRASVTGEGRDGPGPGGPSAGPGPGPQPRYARRSDTGDHYGNRRASMMTSAPIDVVLQNVRGLNSMQRPWGEDGGGGSLHASSKELKDPSTSSSKDLRRAVAVAAATSSGAAGPGPRGDDGDHDGPNSAGDVRLPTIGGSSSRRAVQTDVGLGGGKNVLGAADVAAITEALTAYQEQNGRLRNAALRKVDTRIKRAVQERHMGPEDPSLSGPGPGAHSLPHAHPHAHAHSLSSPSTSAPASDRHRERLEAASGDDYGGMGSGRASGATSSAATPTIRSPLPHARTPLPPATGASRRNGSPRGSSTQVPGSGAGASQAAGAAAAAPPVDSVARARALLKETELEAAEELSQLRRNSVVRGPKLSELMLDPPLPSTKVMMRHL</sequence>
<feature type="compositionally biased region" description="Basic and acidic residues" evidence="1">
    <location>
        <begin position="417"/>
        <end position="426"/>
    </location>
</feature>
<feature type="compositionally biased region" description="Low complexity" evidence="1">
    <location>
        <begin position="614"/>
        <end position="625"/>
    </location>
</feature>
<protein>
    <submittedName>
        <fullName evidence="2">Uncharacterized protein</fullName>
    </submittedName>
</protein>
<accession>A0A836BY62</accession>